<reference evidence="15" key="2">
    <citation type="submission" date="2025-09" db="UniProtKB">
        <authorList>
            <consortium name="Ensembl"/>
        </authorList>
    </citation>
    <scope>IDENTIFICATION</scope>
</reference>
<dbReference type="Pfam" id="PF13853">
    <property type="entry name" value="7tm_4"/>
    <property type="match status" value="1"/>
</dbReference>
<feature type="transmembrane region" description="Helical" evidence="13">
    <location>
        <begin position="261"/>
        <end position="281"/>
    </location>
</feature>
<dbReference type="SUPFAM" id="SSF81321">
    <property type="entry name" value="Family A G protein-coupled receptor-like"/>
    <property type="match status" value="1"/>
</dbReference>
<dbReference type="GO" id="GO:0004984">
    <property type="term" value="F:olfactory receptor activity"/>
    <property type="evidence" value="ECO:0007669"/>
    <property type="project" value="InterPro"/>
</dbReference>
<comment type="function">
    <text evidence="1">Odorant receptor.</text>
</comment>
<dbReference type="FunFam" id="1.20.1070.10:FF:000010">
    <property type="entry name" value="Olfactory receptor"/>
    <property type="match status" value="1"/>
</dbReference>
<feature type="transmembrane region" description="Helical" evidence="13">
    <location>
        <begin position="24"/>
        <end position="46"/>
    </location>
</feature>
<keyword evidence="11" id="KW-0325">Glycoprotein</keyword>
<feature type="domain" description="G-protein coupled receptors family 1 profile" evidence="14">
    <location>
        <begin position="39"/>
        <end position="279"/>
    </location>
</feature>
<keyword evidence="12" id="KW-0807">Transducer</keyword>
<dbReference type="CDD" id="cd15225">
    <property type="entry name" value="7tmA_OR10A-like"/>
    <property type="match status" value="1"/>
</dbReference>
<organism evidence="15 16">
    <name type="scientific">Piliocolobus tephrosceles</name>
    <name type="common">Ugandan red Colobus</name>
    <dbReference type="NCBI Taxonomy" id="591936"/>
    <lineage>
        <taxon>Eukaryota</taxon>
        <taxon>Metazoa</taxon>
        <taxon>Chordata</taxon>
        <taxon>Craniata</taxon>
        <taxon>Vertebrata</taxon>
        <taxon>Euteleostomi</taxon>
        <taxon>Mammalia</taxon>
        <taxon>Eutheria</taxon>
        <taxon>Euarchontoglires</taxon>
        <taxon>Primates</taxon>
        <taxon>Haplorrhini</taxon>
        <taxon>Catarrhini</taxon>
        <taxon>Cercopithecidae</taxon>
        <taxon>Colobinae</taxon>
        <taxon>Piliocolobus</taxon>
    </lineage>
</organism>
<feature type="transmembrane region" description="Helical" evidence="13">
    <location>
        <begin position="139"/>
        <end position="168"/>
    </location>
</feature>
<dbReference type="AlphaFoldDB" id="A0A8C9GAP6"/>
<keyword evidence="9 13" id="KW-0472">Membrane</keyword>
<evidence type="ECO:0000256" key="12">
    <source>
        <dbReference type="ARBA" id="ARBA00023224"/>
    </source>
</evidence>
<dbReference type="InterPro" id="IPR000725">
    <property type="entry name" value="Olfact_rcpt"/>
</dbReference>
<dbReference type="Proteomes" id="UP000694416">
    <property type="component" value="Unplaced"/>
</dbReference>
<keyword evidence="3" id="KW-1003">Cell membrane</keyword>
<dbReference type="PANTHER" id="PTHR26452">
    <property type="entry name" value="OLFACTORY RECEPTOR"/>
    <property type="match status" value="1"/>
</dbReference>
<feature type="transmembrane region" description="Helical" evidence="13">
    <location>
        <begin position="188"/>
        <end position="214"/>
    </location>
</feature>
<dbReference type="GO" id="GO:0005886">
    <property type="term" value="C:plasma membrane"/>
    <property type="evidence" value="ECO:0007669"/>
    <property type="project" value="UniProtKB-SubCell"/>
</dbReference>
<protein>
    <recommendedName>
        <fullName evidence="14">G-protein coupled receptors family 1 profile domain-containing protein</fullName>
    </recommendedName>
</protein>
<evidence type="ECO:0000256" key="8">
    <source>
        <dbReference type="ARBA" id="ARBA00023040"/>
    </source>
</evidence>
<evidence type="ECO:0000259" key="14">
    <source>
        <dbReference type="PROSITE" id="PS50262"/>
    </source>
</evidence>
<evidence type="ECO:0000256" key="3">
    <source>
        <dbReference type="ARBA" id="ARBA00022475"/>
    </source>
</evidence>
<dbReference type="InterPro" id="IPR017452">
    <property type="entry name" value="GPCR_Rhodpsn_7TM"/>
</dbReference>
<evidence type="ECO:0000256" key="2">
    <source>
        <dbReference type="ARBA" id="ARBA00004651"/>
    </source>
</evidence>
<evidence type="ECO:0000256" key="9">
    <source>
        <dbReference type="ARBA" id="ARBA00023136"/>
    </source>
</evidence>
<evidence type="ECO:0000256" key="10">
    <source>
        <dbReference type="ARBA" id="ARBA00023170"/>
    </source>
</evidence>
<dbReference type="GO" id="GO:0004930">
    <property type="term" value="F:G protein-coupled receptor activity"/>
    <property type="evidence" value="ECO:0007669"/>
    <property type="project" value="UniProtKB-KW"/>
</dbReference>
<dbReference type="InterPro" id="IPR050516">
    <property type="entry name" value="Olfactory_GPCR"/>
</dbReference>
<evidence type="ECO:0000256" key="1">
    <source>
        <dbReference type="ARBA" id="ARBA00002936"/>
    </source>
</evidence>
<evidence type="ECO:0000256" key="6">
    <source>
        <dbReference type="ARBA" id="ARBA00022725"/>
    </source>
</evidence>
<keyword evidence="4" id="KW-0716">Sensory transduction</keyword>
<evidence type="ECO:0000313" key="16">
    <source>
        <dbReference type="Proteomes" id="UP000694416"/>
    </source>
</evidence>
<keyword evidence="5 13" id="KW-0812">Transmembrane</keyword>
<evidence type="ECO:0000256" key="7">
    <source>
        <dbReference type="ARBA" id="ARBA00022989"/>
    </source>
</evidence>
<feature type="transmembrane region" description="Helical" evidence="13">
    <location>
        <begin position="95"/>
        <end position="118"/>
    </location>
</feature>
<evidence type="ECO:0000256" key="13">
    <source>
        <dbReference type="SAM" id="Phobius"/>
    </source>
</evidence>
<dbReference type="PRINTS" id="PR00245">
    <property type="entry name" value="OLFACTORYR"/>
</dbReference>
<evidence type="ECO:0000313" key="15">
    <source>
        <dbReference type="Ensembl" id="ENSPTEP00000000882.1"/>
    </source>
</evidence>
<comment type="subcellular location">
    <subcellularLocation>
        <location evidence="2">Cell membrane</location>
        <topology evidence="2">Multi-pass membrane protein</topology>
    </subcellularLocation>
</comment>
<dbReference type="Gene3D" id="1.20.1070.10">
    <property type="entry name" value="Rhodopsin 7-helix transmembrane proteins"/>
    <property type="match status" value="1"/>
</dbReference>
<keyword evidence="7 13" id="KW-1133">Transmembrane helix</keyword>
<name>A0A8C9GAP6_9PRIM</name>
<dbReference type="Ensembl" id="ENSPTET00000001312.1">
    <property type="protein sequence ID" value="ENSPTEP00000000882.1"/>
    <property type="gene ID" value="ENSPTEG00000000993.1"/>
</dbReference>
<evidence type="ECO:0000256" key="5">
    <source>
        <dbReference type="ARBA" id="ARBA00022692"/>
    </source>
</evidence>
<evidence type="ECO:0000256" key="11">
    <source>
        <dbReference type="ARBA" id="ARBA00023180"/>
    </source>
</evidence>
<keyword evidence="8" id="KW-0297">G-protein coupled receptor</keyword>
<feature type="transmembrane region" description="Helical" evidence="13">
    <location>
        <begin position="226"/>
        <end position="249"/>
    </location>
</feature>
<evidence type="ECO:0000256" key="4">
    <source>
        <dbReference type="ARBA" id="ARBA00022606"/>
    </source>
</evidence>
<keyword evidence="10" id="KW-0675">Receptor</keyword>
<reference evidence="15" key="1">
    <citation type="submission" date="2025-08" db="UniProtKB">
        <authorList>
            <consortium name="Ensembl"/>
        </authorList>
    </citation>
    <scope>IDENTIFICATION</scope>
</reference>
<accession>A0A8C9GAP6</accession>
<feature type="transmembrane region" description="Helical" evidence="13">
    <location>
        <begin position="58"/>
        <end position="83"/>
    </location>
</feature>
<keyword evidence="16" id="KW-1185">Reference proteome</keyword>
<sequence>MGNHTAVSIFTLWGFSSFSDLQSLLFVVILFSHMTILTANVSIMGAIKLSHNLHTPMYFFLCGLSFSETCTTVVVIPHMLVGLTISLPECATQMFFFLGFASNNCFIMAAMSYVRYMAVHNPLQYHTLMTRKICLQMMMASWMVGFLLSLCIIVTVFNLSFCDLNTIWHYSHQWSPLLVITLPIMKGLFLYSACVLVGSFILIMISYVFIVFIVTKMPSAKGRFKAFSTCSSHLTVVSIHYGFACFVYLRPKNSNSFHEDMLTAVTYTILTPLLNPIVYSLRNKEMQIALRETLGNVIGVFPQKAKKEP</sequence>
<dbReference type="PROSITE" id="PS50262">
    <property type="entry name" value="G_PROTEIN_RECEP_F1_2"/>
    <property type="match status" value="1"/>
</dbReference>
<proteinExistence type="predicted"/>
<keyword evidence="6" id="KW-0552">Olfaction</keyword>